<dbReference type="InParanoid" id="A7RNC4"/>
<feature type="chain" id="PRO_5002714549" description="DOMON domain-containing protein" evidence="2">
    <location>
        <begin position="20"/>
        <end position="286"/>
    </location>
</feature>
<evidence type="ECO:0000256" key="2">
    <source>
        <dbReference type="SAM" id="SignalP"/>
    </source>
</evidence>
<keyword evidence="1" id="KW-0472">Membrane</keyword>
<feature type="signal peptide" evidence="2">
    <location>
        <begin position="1"/>
        <end position="19"/>
    </location>
</feature>
<dbReference type="AlphaFoldDB" id="A7RNC4"/>
<dbReference type="EMBL" id="DS469522">
    <property type="protein sequence ID" value="EDO47116.1"/>
    <property type="molecule type" value="Genomic_DNA"/>
</dbReference>
<evidence type="ECO:0000313" key="4">
    <source>
        <dbReference type="Proteomes" id="UP000001593"/>
    </source>
</evidence>
<dbReference type="OrthoDB" id="5953448at2759"/>
<accession>A7RNC4</accession>
<reference evidence="3 4" key="1">
    <citation type="journal article" date="2007" name="Science">
        <title>Sea anemone genome reveals ancestral eumetazoan gene repertoire and genomic organization.</title>
        <authorList>
            <person name="Putnam N.H."/>
            <person name="Srivastava M."/>
            <person name="Hellsten U."/>
            <person name="Dirks B."/>
            <person name="Chapman J."/>
            <person name="Salamov A."/>
            <person name="Terry A."/>
            <person name="Shapiro H."/>
            <person name="Lindquist E."/>
            <person name="Kapitonov V.V."/>
            <person name="Jurka J."/>
            <person name="Genikhovich G."/>
            <person name="Grigoriev I.V."/>
            <person name="Lucas S.M."/>
            <person name="Steele R.E."/>
            <person name="Finnerty J.R."/>
            <person name="Technau U."/>
            <person name="Martindale M.Q."/>
            <person name="Rokhsar D.S."/>
        </authorList>
    </citation>
    <scope>NUCLEOTIDE SEQUENCE [LARGE SCALE GENOMIC DNA]</scope>
    <source>
        <strain evidence="4">CH2 X CH6</strain>
    </source>
</reference>
<evidence type="ECO:0000313" key="3">
    <source>
        <dbReference type="EMBL" id="EDO47116.1"/>
    </source>
</evidence>
<dbReference type="Proteomes" id="UP000001593">
    <property type="component" value="Unassembled WGS sequence"/>
</dbReference>
<keyword evidence="2" id="KW-0732">Signal</keyword>
<name>A7RNC4_NEMVE</name>
<dbReference type="OMA" id="IVEWRIN"/>
<evidence type="ECO:0000256" key="1">
    <source>
        <dbReference type="SAM" id="Phobius"/>
    </source>
</evidence>
<sequence>MHVLLVCFGLGVALGGAMAERKHLQAQSGQVSLRDNFNVSWSLNFTKKTIEFVISAELDYKTGWIMVGLMPKKNSAKPRKMMQARGDAFLLWASKASSKKVHWQITNCHTSKGNLTIQRKPLYSLNGIKMSKVFKAVVSRPFPSADKMTPKHKHTMPCHSMYIFGSMGMQKKANIKWNKFLEETRSDWDDAFNAVPVDFKEEGQTAGKTEDTTEYVVEMARKHWLGVVIGTAACLTVVITGAVYCCTKKKSYQDLYTRRKVTYPFYKGDDTDDDEAKVSFLSSEHT</sequence>
<keyword evidence="1" id="KW-0812">Transmembrane</keyword>
<proteinExistence type="predicted"/>
<feature type="transmembrane region" description="Helical" evidence="1">
    <location>
        <begin position="224"/>
        <end position="246"/>
    </location>
</feature>
<dbReference type="HOGENOM" id="CLU_974184_0_0_1"/>
<protein>
    <recommendedName>
        <fullName evidence="5">DOMON domain-containing protein</fullName>
    </recommendedName>
</protein>
<gene>
    <name evidence="3" type="ORF">NEMVEDRAFT_v1g239559</name>
</gene>
<keyword evidence="4" id="KW-1185">Reference proteome</keyword>
<keyword evidence="1" id="KW-1133">Transmembrane helix</keyword>
<evidence type="ECO:0008006" key="5">
    <source>
        <dbReference type="Google" id="ProtNLM"/>
    </source>
</evidence>
<organism evidence="3 4">
    <name type="scientific">Nematostella vectensis</name>
    <name type="common">Starlet sea anemone</name>
    <dbReference type="NCBI Taxonomy" id="45351"/>
    <lineage>
        <taxon>Eukaryota</taxon>
        <taxon>Metazoa</taxon>
        <taxon>Cnidaria</taxon>
        <taxon>Anthozoa</taxon>
        <taxon>Hexacorallia</taxon>
        <taxon>Actiniaria</taxon>
        <taxon>Edwardsiidae</taxon>
        <taxon>Nematostella</taxon>
    </lineage>
</organism>